<dbReference type="EMBL" id="CM004399">
    <property type="protein sequence ID" value="OAY32244.1"/>
    <property type="molecule type" value="Genomic_DNA"/>
</dbReference>
<dbReference type="InterPro" id="IPR058192">
    <property type="entry name" value="WHD_ROQ1-like"/>
</dbReference>
<evidence type="ECO:0000256" key="5">
    <source>
        <dbReference type="ARBA" id="ARBA00022821"/>
    </source>
</evidence>
<dbReference type="InterPro" id="IPR027417">
    <property type="entry name" value="P-loop_NTPase"/>
</dbReference>
<dbReference type="GO" id="GO:0007165">
    <property type="term" value="P:signal transduction"/>
    <property type="evidence" value="ECO:0007669"/>
    <property type="project" value="InterPro"/>
</dbReference>
<dbReference type="InterPro" id="IPR000157">
    <property type="entry name" value="TIR_dom"/>
</dbReference>
<dbReference type="InterPro" id="IPR035897">
    <property type="entry name" value="Toll_tir_struct_dom_sf"/>
</dbReference>
<dbReference type="InterPro" id="IPR036390">
    <property type="entry name" value="WH_DNA-bd_sf"/>
</dbReference>
<dbReference type="EC" id="3.2.2.6" evidence="1"/>
<dbReference type="SUPFAM" id="SSF52058">
    <property type="entry name" value="L domain-like"/>
    <property type="match status" value="1"/>
</dbReference>
<dbReference type="SUPFAM" id="SSF46785">
    <property type="entry name" value="Winged helix' DNA-binding domain"/>
    <property type="match status" value="1"/>
</dbReference>
<keyword evidence="5" id="KW-0611">Plant defense</keyword>
<accession>A0A2C9UNM2</accession>
<dbReference type="Gene3D" id="3.40.50.10140">
    <property type="entry name" value="Toll/interleukin-1 receptor homology (TIR) domain"/>
    <property type="match status" value="1"/>
</dbReference>
<dbReference type="Pfam" id="PF23286">
    <property type="entry name" value="LRR_13"/>
    <property type="match status" value="1"/>
</dbReference>
<proteinExistence type="predicted"/>
<dbReference type="Gene3D" id="3.80.10.10">
    <property type="entry name" value="Ribonuclease Inhibitor"/>
    <property type="match status" value="2"/>
</dbReference>
<dbReference type="Pfam" id="PF23282">
    <property type="entry name" value="WHD_ROQ1"/>
    <property type="match status" value="1"/>
</dbReference>
<dbReference type="GO" id="GO:0043531">
    <property type="term" value="F:ADP binding"/>
    <property type="evidence" value="ECO:0007669"/>
    <property type="project" value="InterPro"/>
</dbReference>
<dbReference type="SMART" id="SM00255">
    <property type="entry name" value="TIR"/>
    <property type="match status" value="1"/>
</dbReference>
<dbReference type="Gene3D" id="3.40.50.300">
    <property type="entry name" value="P-loop containing nucleotide triphosphate hydrolases"/>
    <property type="match status" value="1"/>
</dbReference>
<dbReference type="InterPro" id="IPR058546">
    <property type="entry name" value="RPS4B/Roq1-like_LRR"/>
</dbReference>
<gene>
    <name evidence="9" type="ORF">MANES_13G002600</name>
</gene>
<dbReference type="FunFam" id="3.40.50.10140:FF:000007">
    <property type="entry name" value="Disease resistance protein (TIR-NBS-LRR class)"/>
    <property type="match status" value="1"/>
</dbReference>
<keyword evidence="6" id="KW-0520">NAD</keyword>
<dbReference type="GO" id="GO:0006952">
    <property type="term" value="P:defense response"/>
    <property type="evidence" value="ECO:0007669"/>
    <property type="project" value="UniProtKB-KW"/>
</dbReference>
<evidence type="ECO:0000256" key="1">
    <source>
        <dbReference type="ARBA" id="ARBA00011982"/>
    </source>
</evidence>
<evidence type="ECO:0000256" key="3">
    <source>
        <dbReference type="ARBA" id="ARBA00022737"/>
    </source>
</evidence>
<reference evidence="9" key="1">
    <citation type="submission" date="2016-02" db="EMBL/GenBank/DDBJ databases">
        <title>WGS assembly of Manihot esculenta.</title>
        <authorList>
            <person name="Bredeson J.V."/>
            <person name="Prochnik S.E."/>
            <person name="Lyons J.B."/>
            <person name="Schmutz J."/>
            <person name="Grimwood J."/>
            <person name="Vrebalov J."/>
            <person name="Bart R.S."/>
            <person name="Amuge T."/>
            <person name="Ferguson M.E."/>
            <person name="Green R."/>
            <person name="Putnam N."/>
            <person name="Stites J."/>
            <person name="Rounsley S."/>
            <person name="Rokhsar D.S."/>
        </authorList>
    </citation>
    <scope>NUCLEOTIDE SEQUENCE [LARGE SCALE GENOMIC DNA]</scope>
    <source>
        <tissue evidence="9">Leaf</tissue>
    </source>
</reference>
<dbReference type="SUPFAM" id="SSF52540">
    <property type="entry name" value="P-loop containing nucleoside triphosphate hydrolases"/>
    <property type="match status" value="1"/>
</dbReference>
<evidence type="ECO:0000313" key="9">
    <source>
        <dbReference type="EMBL" id="OAY32244.1"/>
    </source>
</evidence>
<dbReference type="Pfam" id="PF00931">
    <property type="entry name" value="NB-ARC"/>
    <property type="match status" value="1"/>
</dbReference>
<evidence type="ECO:0000256" key="7">
    <source>
        <dbReference type="ARBA" id="ARBA00047304"/>
    </source>
</evidence>
<keyword evidence="3" id="KW-0677">Repeat</keyword>
<dbReference type="PROSITE" id="PS50104">
    <property type="entry name" value="TIR"/>
    <property type="match status" value="1"/>
</dbReference>
<dbReference type="Pfam" id="PF20160">
    <property type="entry name" value="C-JID"/>
    <property type="match status" value="1"/>
</dbReference>
<dbReference type="GO" id="GO:0061809">
    <property type="term" value="F:NAD+ nucleosidase activity, cyclic ADP-ribose generating"/>
    <property type="evidence" value="ECO:0007669"/>
    <property type="project" value="UniProtKB-EC"/>
</dbReference>
<dbReference type="InterPro" id="IPR042197">
    <property type="entry name" value="Apaf_helical"/>
</dbReference>
<evidence type="ECO:0000256" key="4">
    <source>
        <dbReference type="ARBA" id="ARBA00022801"/>
    </source>
</evidence>
<evidence type="ECO:0000256" key="2">
    <source>
        <dbReference type="ARBA" id="ARBA00022614"/>
    </source>
</evidence>
<comment type="catalytic activity">
    <reaction evidence="7">
        <text>NAD(+) + H2O = ADP-D-ribose + nicotinamide + H(+)</text>
        <dbReference type="Rhea" id="RHEA:16301"/>
        <dbReference type="ChEBI" id="CHEBI:15377"/>
        <dbReference type="ChEBI" id="CHEBI:15378"/>
        <dbReference type="ChEBI" id="CHEBI:17154"/>
        <dbReference type="ChEBI" id="CHEBI:57540"/>
        <dbReference type="ChEBI" id="CHEBI:57967"/>
        <dbReference type="EC" id="3.2.2.6"/>
    </reaction>
    <physiologicalReaction direction="left-to-right" evidence="7">
        <dbReference type="Rhea" id="RHEA:16302"/>
    </physiologicalReaction>
</comment>
<keyword evidence="2" id="KW-0433">Leucine-rich repeat</keyword>
<dbReference type="InterPro" id="IPR032675">
    <property type="entry name" value="LRR_dom_sf"/>
</dbReference>
<dbReference type="Pfam" id="PF01582">
    <property type="entry name" value="TIR"/>
    <property type="match status" value="1"/>
</dbReference>
<dbReference type="PROSITE" id="PS51450">
    <property type="entry name" value="LRR"/>
    <property type="match status" value="1"/>
</dbReference>
<dbReference type="PANTHER" id="PTHR11017:SF553">
    <property type="entry name" value="ADP-RIBOSYL CYCLASE_CYCLIC ADP-RIBOSE HYDROLASE"/>
    <property type="match status" value="1"/>
</dbReference>
<sequence>MEKFKGFKLKQGDLKASRSKWKYDVFLNFRGEDIRKNFVSHLYKRLCDEGIITFKDDHSLETGQSISEALPKEIGESRILIIIFSKNYVSSTWCLNELVQILECKKAGRQIALPIFYNVTPGQVRKQCGDFREAFAVHEEHFKENIEKVERWRAAMTEAANLKGWELQHREESEFIEEIVKDIISKLEQFSSDIPKGLVGMESRIEKMRSYLDMGQSNKVKIIGVCGMGGIGKTTIASVVYKQMCSKFEGSSFLADVREASKRYDGLVSLQSKLLSAILNRDVKVHDVHKGTEDIRKKLRSKKVLVILDDVDEVKQLECLIGKRDENWFGEGSRIIITTRNRHLLDQHGVDDAYMLEELEVDEAFELFFLNAFKNDCPTLDHVMLSVQFLRYASGLPLALSVLGSYLYAKSIEEWKSALEKLKEIPNEEILKKLEISLDGLDETEKKIFLDIACFFNGADENYVTKVLESCGFYPKTGIRELINRSLLTISDKTVWMHDLLQEMGRDIVRRECTKCGQRSRIWLYEDLDHVLTNDTSCVCHNGRQSISAKGFTKMKCLRLLILQIEHNFEGLEYLSNELRYLEWREYPFKSFPSTFQPNKLVELHMPHSNLKNFLKAIKPVESLKIINLSFSTKLIKTPDFSKFPNLEELNLQGCTKLVEVHQSIGVLTRLVSLNMQDCKNLVNLPDGVWNLQSLEIVNLGGCSKLLKRLGLVARQMWCFTAFPSLMHLDLSYCNLPEGAIPNDMSCLQLLEYLNLSGNPILSIPSSICQLSKLKGLYLYDCTELKTLPDLPSNIERLSTSNCTSLRTLPPLVQLCKLENFQCSNCKSLQSVPDLPSSVQHLKMENCTALETLPNLFEKHNVEKNFFISFSNCSKLKYCQSKISVGFTWLRSYLLWLYEVRKLLKLQESSPSEAEFEENFFLNEAKIILQTRIPAATSLPCFYICFPGSTIPEWFKYQGEEGELRIKLPPDEDWGKIAGFAVCCVVEDGNVIKDNEWQIAVVIEGKQVSCWGNRVPAGASQVTSDHLSLFFQVNFFRFFQVNNHRESNRECTPTELLLNFWPEGKIKNCGIRIVHDEEIEEMIRLNKALEDMGKVEEEDN</sequence>
<evidence type="ECO:0000259" key="8">
    <source>
        <dbReference type="PROSITE" id="PS50104"/>
    </source>
</evidence>
<evidence type="ECO:0000256" key="6">
    <source>
        <dbReference type="ARBA" id="ARBA00023027"/>
    </source>
</evidence>
<dbReference type="InterPro" id="IPR044974">
    <property type="entry name" value="Disease_R_plants"/>
</dbReference>
<dbReference type="PANTHER" id="PTHR11017">
    <property type="entry name" value="LEUCINE-RICH REPEAT-CONTAINING PROTEIN"/>
    <property type="match status" value="1"/>
</dbReference>
<dbReference type="InterPro" id="IPR045344">
    <property type="entry name" value="C-JID"/>
</dbReference>
<organism evidence="9">
    <name type="scientific">Manihot esculenta</name>
    <name type="common">Cassava</name>
    <name type="synonym">Jatropha manihot</name>
    <dbReference type="NCBI Taxonomy" id="3983"/>
    <lineage>
        <taxon>Eukaryota</taxon>
        <taxon>Viridiplantae</taxon>
        <taxon>Streptophyta</taxon>
        <taxon>Embryophyta</taxon>
        <taxon>Tracheophyta</taxon>
        <taxon>Spermatophyta</taxon>
        <taxon>Magnoliopsida</taxon>
        <taxon>eudicotyledons</taxon>
        <taxon>Gunneridae</taxon>
        <taxon>Pentapetalae</taxon>
        <taxon>rosids</taxon>
        <taxon>fabids</taxon>
        <taxon>Malpighiales</taxon>
        <taxon>Euphorbiaceae</taxon>
        <taxon>Crotonoideae</taxon>
        <taxon>Manihoteae</taxon>
        <taxon>Manihot</taxon>
    </lineage>
</organism>
<protein>
    <recommendedName>
        <fullName evidence="1">ADP-ribosyl cyclase/cyclic ADP-ribose hydrolase</fullName>
        <ecNumber evidence="1">3.2.2.6</ecNumber>
    </recommendedName>
</protein>
<feature type="domain" description="TIR" evidence="8">
    <location>
        <begin position="21"/>
        <end position="187"/>
    </location>
</feature>
<dbReference type="Gene3D" id="1.10.8.430">
    <property type="entry name" value="Helical domain of apoptotic protease-activating factors"/>
    <property type="match status" value="1"/>
</dbReference>
<keyword evidence="4" id="KW-0378">Hydrolase</keyword>
<name>A0A2C9UNM2_MANES</name>
<dbReference type="PRINTS" id="PR00364">
    <property type="entry name" value="DISEASERSIST"/>
</dbReference>
<dbReference type="InterPro" id="IPR001611">
    <property type="entry name" value="Leu-rich_rpt"/>
</dbReference>
<dbReference type="AlphaFoldDB" id="A0A2C9UNM2"/>
<dbReference type="InterPro" id="IPR002182">
    <property type="entry name" value="NB-ARC"/>
</dbReference>
<dbReference type="SUPFAM" id="SSF52200">
    <property type="entry name" value="Toll/Interleukin receptor TIR domain"/>
    <property type="match status" value="1"/>
</dbReference>